<feature type="domain" description="Rhodanese" evidence="2">
    <location>
        <begin position="33"/>
        <end position="120"/>
    </location>
</feature>
<feature type="compositionally biased region" description="Acidic residues" evidence="1">
    <location>
        <begin position="17"/>
        <end position="26"/>
    </location>
</feature>
<dbReference type="InterPro" id="IPR036873">
    <property type="entry name" value="Rhodanese-like_dom_sf"/>
</dbReference>
<dbReference type="SUPFAM" id="SSF52821">
    <property type="entry name" value="Rhodanese/Cell cycle control phosphatase"/>
    <property type="match status" value="1"/>
</dbReference>
<feature type="region of interest" description="Disordered" evidence="1">
    <location>
        <begin position="13"/>
        <end position="35"/>
    </location>
</feature>
<dbReference type="PANTHER" id="PTHR43031">
    <property type="entry name" value="FAD-DEPENDENT OXIDOREDUCTASE"/>
    <property type="match status" value="1"/>
</dbReference>
<dbReference type="SMART" id="SM00450">
    <property type="entry name" value="RHOD"/>
    <property type="match status" value="1"/>
</dbReference>
<name>A0ABD5M9N0_9EURY</name>
<organism evidence="3 4">
    <name type="scientific">Halobellus rubicundus</name>
    <dbReference type="NCBI Taxonomy" id="2996466"/>
    <lineage>
        <taxon>Archaea</taxon>
        <taxon>Methanobacteriati</taxon>
        <taxon>Methanobacteriota</taxon>
        <taxon>Stenosarchaea group</taxon>
        <taxon>Halobacteria</taxon>
        <taxon>Halobacteriales</taxon>
        <taxon>Haloferacaceae</taxon>
        <taxon>Halobellus</taxon>
    </lineage>
</organism>
<feature type="region of interest" description="Disordered" evidence="1">
    <location>
        <begin position="107"/>
        <end position="143"/>
    </location>
</feature>
<reference evidence="3 4" key="1">
    <citation type="submission" date="2024-08" db="EMBL/GenBank/DDBJ databases">
        <title>Halobellus sp. MBLA0158 whole genome sequence.</title>
        <authorList>
            <person name="Hwang C.Y."/>
            <person name="Cho E.-S."/>
            <person name="Seo M.-J."/>
        </authorList>
    </citation>
    <scope>NUCLEOTIDE SEQUENCE [LARGE SCALE GENOMIC DNA]</scope>
    <source>
        <strain evidence="3 4">MBLA0158</strain>
    </source>
</reference>
<gene>
    <name evidence="3" type="ORF">OS889_03150</name>
</gene>
<dbReference type="PROSITE" id="PS50206">
    <property type="entry name" value="RHODANESE_3"/>
    <property type="match status" value="1"/>
</dbReference>
<dbReference type="Pfam" id="PF00581">
    <property type="entry name" value="Rhodanese"/>
    <property type="match status" value="1"/>
</dbReference>
<dbReference type="RefSeq" id="WP_372387192.1">
    <property type="nucleotide sequence ID" value="NZ_JBGNYA010000001.1"/>
</dbReference>
<dbReference type="EMBL" id="JBGNYA010000001">
    <property type="protein sequence ID" value="MFA1610002.1"/>
    <property type="molecule type" value="Genomic_DNA"/>
</dbReference>
<dbReference type="CDD" id="cd00158">
    <property type="entry name" value="RHOD"/>
    <property type="match status" value="1"/>
</dbReference>
<evidence type="ECO:0000313" key="4">
    <source>
        <dbReference type="Proteomes" id="UP001570511"/>
    </source>
</evidence>
<dbReference type="PANTHER" id="PTHR43031:SF7">
    <property type="entry name" value="NITRIC OXIDE REDUCTASE FLRD-NAD(+) REDUCTASE"/>
    <property type="match status" value="1"/>
</dbReference>
<comment type="caution">
    <text evidence="3">The sequence shown here is derived from an EMBL/GenBank/DDBJ whole genome shotgun (WGS) entry which is preliminary data.</text>
</comment>
<proteinExistence type="predicted"/>
<dbReference type="Gene3D" id="3.40.250.10">
    <property type="entry name" value="Rhodanese-like domain"/>
    <property type="match status" value="1"/>
</dbReference>
<dbReference type="AlphaFoldDB" id="A0ABD5M9N0"/>
<keyword evidence="4" id="KW-1185">Reference proteome</keyword>
<evidence type="ECO:0000256" key="1">
    <source>
        <dbReference type="SAM" id="MobiDB-lite"/>
    </source>
</evidence>
<sequence length="143" mass="14630">MVDEITPAALRARLDDVDGGGDGDSDVDAHADDDPAVSVVDIRDPASYADGHIAGAVNVPPNRLSTAALDAAWARADEVVVACYVGKSSKRVASVLDRHLDADVSSLRGGFDAWDGPTEDRSSSTGSAAAPDEGPTDGPEAPF</sequence>
<dbReference type="Proteomes" id="UP001570511">
    <property type="component" value="Unassembled WGS sequence"/>
</dbReference>
<accession>A0ABD5M9N0</accession>
<evidence type="ECO:0000259" key="2">
    <source>
        <dbReference type="PROSITE" id="PS50206"/>
    </source>
</evidence>
<protein>
    <submittedName>
        <fullName evidence="3">Rhodanese-like domain-containing protein</fullName>
    </submittedName>
</protein>
<evidence type="ECO:0000313" key="3">
    <source>
        <dbReference type="EMBL" id="MFA1610002.1"/>
    </source>
</evidence>
<dbReference type="InterPro" id="IPR001763">
    <property type="entry name" value="Rhodanese-like_dom"/>
</dbReference>
<dbReference type="InterPro" id="IPR050229">
    <property type="entry name" value="GlpE_sulfurtransferase"/>
</dbReference>